<reference evidence="1" key="1">
    <citation type="submission" date="2021-06" db="EMBL/GenBank/DDBJ databases">
        <authorList>
            <person name="Kallberg Y."/>
            <person name="Tangrot J."/>
            <person name="Rosling A."/>
        </authorList>
    </citation>
    <scope>NUCLEOTIDE SEQUENCE</scope>
    <source>
        <strain evidence="1">IL203A</strain>
    </source>
</reference>
<keyword evidence="2" id="KW-1185">Reference proteome</keyword>
<comment type="caution">
    <text evidence="1">The sequence shown here is derived from an EMBL/GenBank/DDBJ whole genome shotgun (WGS) entry which is preliminary data.</text>
</comment>
<organism evidence="1 2">
    <name type="scientific">Dentiscutata heterogama</name>
    <dbReference type="NCBI Taxonomy" id="1316150"/>
    <lineage>
        <taxon>Eukaryota</taxon>
        <taxon>Fungi</taxon>
        <taxon>Fungi incertae sedis</taxon>
        <taxon>Mucoromycota</taxon>
        <taxon>Glomeromycotina</taxon>
        <taxon>Glomeromycetes</taxon>
        <taxon>Diversisporales</taxon>
        <taxon>Gigasporaceae</taxon>
        <taxon>Dentiscutata</taxon>
    </lineage>
</organism>
<protein>
    <submittedName>
        <fullName evidence="1">17161_t:CDS:1</fullName>
    </submittedName>
</protein>
<evidence type="ECO:0000313" key="2">
    <source>
        <dbReference type="Proteomes" id="UP000789702"/>
    </source>
</evidence>
<dbReference type="EMBL" id="CAJVPU010033258">
    <property type="protein sequence ID" value="CAG8721970.1"/>
    <property type="molecule type" value="Genomic_DNA"/>
</dbReference>
<feature type="non-terminal residue" evidence="1">
    <location>
        <position position="1"/>
    </location>
</feature>
<accession>A0ACA9PVV3</accession>
<evidence type="ECO:0000313" key="1">
    <source>
        <dbReference type="EMBL" id="CAG8721970.1"/>
    </source>
</evidence>
<sequence length="41" mass="4548">DGPQSAGHKSAKLHRRIMQMLDDFCLYAIPAFHSHGGLIDL</sequence>
<name>A0ACA9PVV3_9GLOM</name>
<gene>
    <name evidence="1" type="ORF">DHETER_LOCUS12887</name>
</gene>
<dbReference type="Proteomes" id="UP000789702">
    <property type="component" value="Unassembled WGS sequence"/>
</dbReference>
<proteinExistence type="predicted"/>